<accession>A0AA97NPY4</accession>
<organism evidence="1">
    <name type="scientific">Pyricularia oryzae (strain Y34)</name>
    <name type="common">Rice blast fungus</name>
    <name type="synonym">Magnaporthe oryzae</name>
    <dbReference type="NCBI Taxonomy" id="1143189"/>
    <lineage>
        <taxon>Eukaryota</taxon>
        <taxon>Fungi</taxon>
        <taxon>Dikarya</taxon>
        <taxon>Ascomycota</taxon>
        <taxon>Pezizomycotina</taxon>
        <taxon>Sordariomycetes</taxon>
        <taxon>Sordariomycetidae</taxon>
        <taxon>Magnaporthales</taxon>
        <taxon>Pyriculariaceae</taxon>
        <taxon>Pyricularia</taxon>
    </lineage>
</organism>
<proteinExistence type="predicted"/>
<dbReference type="AlphaFoldDB" id="A0AA97NPY4"/>
<gene>
    <name evidence="1" type="ORF">OOU_Y34scaffold00793g18</name>
</gene>
<name>A0AA97NPY4_PYRO3</name>
<protein>
    <submittedName>
        <fullName evidence="1">Uncharacterized protein</fullName>
    </submittedName>
</protein>
<dbReference type="EMBL" id="JH793922">
    <property type="protein sequence ID" value="ELQ34136.1"/>
    <property type="molecule type" value="Genomic_DNA"/>
</dbReference>
<sequence>MSTKVEEAERMEQSELGLPVCRLVNPSLSESAGAPEIGGATTLRTAKAKGELGHRSRMIPTRNFNNTTLWLSTPVTATATRTRKDSLLTRALSPASPRPAGIVLFLVRPAAPRSAEFCAFLVSRDA</sequence>
<reference evidence="1" key="1">
    <citation type="journal article" date="2012" name="PLoS Genet.">
        <title>Comparative analysis of the genomes of two field isolates of the rice blast fungus Magnaporthe oryzae.</title>
        <authorList>
            <person name="Xue M."/>
            <person name="Yang J."/>
            <person name="Li Z."/>
            <person name="Hu S."/>
            <person name="Yao N."/>
            <person name="Dean R.A."/>
            <person name="Zhao W."/>
            <person name="Shen M."/>
            <person name="Zhang H."/>
            <person name="Li C."/>
            <person name="Liu L."/>
            <person name="Cao L."/>
            <person name="Xu X."/>
            <person name="Xing Y."/>
            <person name="Hsiang T."/>
            <person name="Zhang Z."/>
            <person name="Xu J.R."/>
            <person name="Peng Y.L."/>
        </authorList>
    </citation>
    <scope>NUCLEOTIDE SEQUENCE</scope>
    <source>
        <strain evidence="1">Y34</strain>
    </source>
</reference>
<evidence type="ECO:0000313" key="1">
    <source>
        <dbReference type="EMBL" id="ELQ34136.1"/>
    </source>
</evidence>
<dbReference type="Proteomes" id="UP000011086">
    <property type="component" value="Unassembled WGS sequence"/>
</dbReference>